<evidence type="ECO:0000256" key="6">
    <source>
        <dbReference type="ARBA" id="ARBA00023242"/>
    </source>
</evidence>
<reference evidence="9" key="1">
    <citation type="journal article" date="2020" name="Phytopathology">
        <title>Genome Sequence Resources of Colletotrichum truncatum, C. plurivorum, C. musicola, and C. sojae: Four Species Pathogenic to Soybean (Glycine max).</title>
        <authorList>
            <person name="Rogerio F."/>
            <person name="Boufleur T.R."/>
            <person name="Ciampi-Guillardi M."/>
            <person name="Sukno S.A."/>
            <person name="Thon M.R."/>
            <person name="Massola Junior N.S."/>
            <person name="Baroncelli R."/>
        </authorList>
    </citation>
    <scope>NUCLEOTIDE SEQUENCE</scope>
    <source>
        <strain evidence="9">LFN00145</strain>
    </source>
</reference>
<dbReference type="CDD" id="cd12148">
    <property type="entry name" value="fungal_TF_MHR"/>
    <property type="match status" value="1"/>
</dbReference>
<feature type="region of interest" description="Disordered" evidence="7">
    <location>
        <begin position="169"/>
        <end position="220"/>
    </location>
</feature>
<evidence type="ECO:0000313" key="10">
    <source>
        <dbReference type="Proteomes" id="UP000654918"/>
    </source>
</evidence>
<keyword evidence="6" id="KW-0539">Nucleus</keyword>
<dbReference type="InterPro" id="IPR051615">
    <property type="entry name" value="Transcr_Regulatory_Elem"/>
</dbReference>
<dbReference type="AlphaFoldDB" id="A0A8H6KT26"/>
<gene>
    <name evidence="9" type="ORF">CPLU01_03545</name>
</gene>
<protein>
    <submittedName>
        <fullName evidence="9">Fungal specific transcription factor</fullName>
    </submittedName>
</protein>
<evidence type="ECO:0000256" key="5">
    <source>
        <dbReference type="ARBA" id="ARBA00023163"/>
    </source>
</evidence>
<evidence type="ECO:0000313" key="9">
    <source>
        <dbReference type="EMBL" id="KAF6836751.1"/>
    </source>
</evidence>
<dbReference type="PANTHER" id="PTHR31313:SF77">
    <property type="entry name" value="ZN(II)2CYS6 TRANSCRIPTION FACTOR (EUROFUNG)"/>
    <property type="match status" value="1"/>
</dbReference>
<evidence type="ECO:0000256" key="2">
    <source>
        <dbReference type="ARBA" id="ARBA00022833"/>
    </source>
</evidence>
<feature type="region of interest" description="Disordered" evidence="7">
    <location>
        <begin position="62"/>
        <end position="127"/>
    </location>
</feature>
<keyword evidence="10" id="KW-1185">Reference proteome</keyword>
<keyword evidence="3" id="KW-0805">Transcription regulation</keyword>
<keyword evidence="4" id="KW-0238">DNA-binding</keyword>
<dbReference type="EMBL" id="WIGO01000030">
    <property type="protein sequence ID" value="KAF6836751.1"/>
    <property type="molecule type" value="Genomic_DNA"/>
</dbReference>
<keyword evidence="2" id="KW-0862">Zinc</keyword>
<keyword evidence="5" id="KW-0804">Transcription</keyword>
<dbReference type="Pfam" id="PF04082">
    <property type="entry name" value="Fungal_trans"/>
    <property type="match status" value="1"/>
</dbReference>
<dbReference type="Proteomes" id="UP000654918">
    <property type="component" value="Unassembled WGS sequence"/>
</dbReference>
<keyword evidence="1" id="KW-0479">Metal-binding</keyword>
<sequence length="669" mass="74577">MASEAQQVNKRKHVTTACVPCRESKVKFIQREGLQPPVMQEDDEAILLRVLKNVGLTHAYSTANNTSTSTNKTRNTSRSSQNQDVSSSPDENRESTDRQSAPSMNTDLERLVPDTSPSAQLSGLLPPLPAGWKQTEIHDHAASFNHDGNTLDMLDWDWNTTSDNLVHLTQTAETPSVPGMGARDPRSTTDMTSQADSSTRPRLSSASDGEDSDAESTEELVDRLSDRVGSLQIGSDGHIRYYGPTSNFNLVQMPAPDNMTVHRTVRNDGQEYLNRLDIGKDVPPDIEEHLVNLYFTWQDPTSHVVQREMYENAKVQWRDGMLDTPYYSEALRNSICALGAAFESRHHPTFVTFPKALSDFFADRAKTLLDIELDCPSVATVQAMVILSGHDIGCKRDARGWLYSGMAMRLAFDMALHVDMTPYVKRGSVSQAEADLRKTVFWGAFTVDHGKARFIAGQRHIGNLVSPARGPGYSHARKACIDSAVKIAKILQIYEDRYTLRRMNIQGVMITCSAALLLIFATVSRINRPEYVDLGVKLSTCFRALDEFSGSWENAKRAHDFLVMLQREWEIRARSNRMRRQSSATGSSQTARKRLRRGSESEFAGNSYSPITGAQPNKRQLYDWAQTQPSAEALGTELGVDLDWIFGVENNMGPEAFIGNWGPSKPYTG</sequence>
<dbReference type="GO" id="GO:0006351">
    <property type="term" value="P:DNA-templated transcription"/>
    <property type="evidence" value="ECO:0007669"/>
    <property type="project" value="InterPro"/>
</dbReference>
<evidence type="ECO:0000259" key="8">
    <source>
        <dbReference type="Pfam" id="PF04082"/>
    </source>
</evidence>
<comment type="caution">
    <text evidence="9">The sequence shown here is derived from an EMBL/GenBank/DDBJ whole genome shotgun (WGS) entry which is preliminary data.</text>
</comment>
<feature type="domain" description="Xylanolytic transcriptional activator regulatory" evidence="8">
    <location>
        <begin position="292"/>
        <end position="449"/>
    </location>
</feature>
<feature type="compositionally biased region" description="Polar residues" evidence="7">
    <location>
        <begin position="581"/>
        <end position="590"/>
    </location>
</feature>
<accession>A0A8H6KT26</accession>
<name>A0A8H6KT26_9PEZI</name>
<organism evidence="9 10">
    <name type="scientific">Colletotrichum plurivorum</name>
    <dbReference type="NCBI Taxonomy" id="2175906"/>
    <lineage>
        <taxon>Eukaryota</taxon>
        <taxon>Fungi</taxon>
        <taxon>Dikarya</taxon>
        <taxon>Ascomycota</taxon>
        <taxon>Pezizomycotina</taxon>
        <taxon>Sordariomycetes</taxon>
        <taxon>Hypocreomycetidae</taxon>
        <taxon>Glomerellales</taxon>
        <taxon>Glomerellaceae</taxon>
        <taxon>Colletotrichum</taxon>
        <taxon>Colletotrichum orchidearum species complex</taxon>
    </lineage>
</organism>
<dbReference type="InterPro" id="IPR007219">
    <property type="entry name" value="XnlR_reg_dom"/>
</dbReference>
<dbReference type="GO" id="GO:0008270">
    <property type="term" value="F:zinc ion binding"/>
    <property type="evidence" value="ECO:0007669"/>
    <property type="project" value="InterPro"/>
</dbReference>
<evidence type="ECO:0000256" key="4">
    <source>
        <dbReference type="ARBA" id="ARBA00023125"/>
    </source>
</evidence>
<feature type="region of interest" description="Disordered" evidence="7">
    <location>
        <begin position="576"/>
        <end position="614"/>
    </location>
</feature>
<dbReference type="GO" id="GO:0003677">
    <property type="term" value="F:DNA binding"/>
    <property type="evidence" value="ECO:0007669"/>
    <property type="project" value="UniProtKB-KW"/>
</dbReference>
<evidence type="ECO:0000256" key="7">
    <source>
        <dbReference type="SAM" id="MobiDB-lite"/>
    </source>
</evidence>
<dbReference type="PANTHER" id="PTHR31313">
    <property type="entry name" value="TY1 ENHANCER ACTIVATOR"/>
    <property type="match status" value="1"/>
</dbReference>
<feature type="compositionally biased region" description="Low complexity" evidence="7">
    <location>
        <begin position="62"/>
        <end position="88"/>
    </location>
</feature>
<proteinExistence type="predicted"/>
<feature type="compositionally biased region" description="Polar residues" evidence="7">
    <location>
        <begin position="604"/>
        <end position="614"/>
    </location>
</feature>
<evidence type="ECO:0000256" key="1">
    <source>
        <dbReference type="ARBA" id="ARBA00022723"/>
    </source>
</evidence>
<feature type="compositionally biased region" description="Acidic residues" evidence="7">
    <location>
        <begin position="208"/>
        <end position="219"/>
    </location>
</feature>
<feature type="compositionally biased region" description="Polar residues" evidence="7">
    <location>
        <begin position="188"/>
        <end position="202"/>
    </location>
</feature>
<evidence type="ECO:0000256" key="3">
    <source>
        <dbReference type="ARBA" id="ARBA00023015"/>
    </source>
</evidence>